<accession>A0A4Y9Y1G4</accession>
<sequence>MAASGARTAQRRTVEIEDVEDVDEASSRRRSTEPINVDTSSSEDEASRKGSDSDGSEDLAEETAEQELARMQRKWTAPAYAFFWPDPAIEHIDGRRIHTFRCANTGCKHDVQRYLASKDATSTGNLRKHIKKCWGVEALEAADWMSTASKAKESIEKYKRTQDIKVAFGAASQKSFHYSTIQHTPTETRAEIVRWVAESMRPFNIVKDRGFDCLIKTGRPEYKLPSLTTVGRDVRKVFTRVQGRAASWLQASMDEL</sequence>
<evidence type="ECO:0000256" key="5">
    <source>
        <dbReference type="ARBA" id="ARBA00023242"/>
    </source>
</evidence>
<dbReference type="AlphaFoldDB" id="A0A4Y9Y1G4"/>
<dbReference type="InterPro" id="IPR052035">
    <property type="entry name" value="ZnF_BED_domain_contain"/>
</dbReference>
<dbReference type="EMBL" id="SEKV01000669">
    <property type="protein sequence ID" value="TFY54699.1"/>
    <property type="molecule type" value="Genomic_DNA"/>
</dbReference>
<evidence type="ECO:0000256" key="3">
    <source>
        <dbReference type="ARBA" id="ARBA00022771"/>
    </source>
</evidence>
<reference evidence="7 8" key="1">
    <citation type="submission" date="2019-01" db="EMBL/GenBank/DDBJ databases">
        <title>Genome sequencing of the rare red list fungi Fomitopsis rosea.</title>
        <authorList>
            <person name="Buettner E."/>
            <person name="Kellner H."/>
        </authorList>
    </citation>
    <scope>NUCLEOTIDE SEQUENCE [LARGE SCALE GENOMIC DNA]</scope>
    <source>
        <strain evidence="7 8">DSM 105464</strain>
    </source>
</reference>
<keyword evidence="4" id="KW-0862">Zinc</keyword>
<evidence type="ECO:0000313" key="7">
    <source>
        <dbReference type="EMBL" id="TFY54699.1"/>
    </source>
</evidence>
<comment type="caution">
    <text evidence="7">The sequence shown here is derived from an EMBL/GenBank/DDBJ whole genome shotgun (WGS) entry which is preliminary data.</text>
</comment>
<evidence type="ECO:0000256" key="2">
    <source>
        <dbReference type="ARBA" id="ARBA00022723"/>
    </source>
</evidence>
<dbReference type="Gene3D" id="1.10.10.1070">
    <property type="entry name" value="Zinc finger, BED domain-containing"/>
    <property type="match status" value="1"/>
</dbReference>
<feature type="compositionally biased region" description="Acidic residues" evidence="6">
    <location>
        <begin position="54"/>
        <end position="65"/>
    </location>
</feature>
<dbReference type="PANTHER" id="PTHR46481">
    <property type="entry name" value="ZINC FINGER BED DOMAIN-CONTAINING PROTEIN 4"/>
    <property type="match status" value="1"/>
</dbReference>
<feature type="region of interest" description="Disordered" evidence="6">
    <location>
        <begin position="1"/>
        <end position="69"/>
    </location>
</feature>
<keyword evidence="2" id="KW-0479">Metal-binding</keyword>
<organism evidence="7 8">
    <name type="scientific">Rhodofomes roseus</name>
    <dbReference type="NCBI Taxonomy" id="34475"/>
    <lineage>
        <taxon>Eukaryota</taxon>
        <taxon>Fungi</taxon>
        <taxon>Dikarya</taxon>
        <taxon>Basidiomycota</taxon>
        <taxon>Agaricomycotina</taxon>
        <taxon>Agaricomycetes</taxon>
        <taxon>Polyporales</taxon>
        <taxon>Rhodofomes</taxon>
    </lineage>
</organism>
<dbReference type="GO" id="GO:0008270">
    <property type="term" value="F:zinc ion binding"/>
    <property type="evidence" value="ECO:0007669"/>
    <property type="project" value="UniProtKB-KW"/>
</dbReference>
<comment type="subcellular location">
    <subcellularLocation>
        <location evidence="1">Nucleus</location>
    </subcellularLocation>
</comment>
<evidence type="ECO:0000313" key="8">
    <source>
        <dbReference type="Proteomes" id="UP000298390"/>
    </source>
</evidence>
<dbReference type="SUPFAM" id="SSF140996">
    <property type="entry name" value="Hermes dimerisation domain"/>
    <property type="match status" value="1"/>
</dbReference>
<keyword evidence="5" id="KW-0539">Nucleus</keyword>
<evidence type="ECO:0000256" key="4">
    <source>
        <dbReference type="ARBA" id="ARBA00022833"/>
    </source>
</evidence>
<evidence type="ECO:0000256" key="1">
    <source>
        <dbReference type="ARBA" id="ARBA00004123"/>
    </source>
</evidence>
<proteinExistence type="predicted"/>
<dbReference type="PANTHER" id="PTHR46481:SF10">
    <property type="entry name" value="ZINC FINGER BED DOMAIN-CONTAINING PROTEIN 39"/>
    <property type="match status" value="1"/>
</dbReference>
<dbReference type="Proteomes" id="UP000298390">
    <property type="component" value="Unassembled WGS sequence"/>
</dbReference>
<gene>
    <name evidence="7" type="ORF">EVJ58_g8703</name>
</gene>
<protein>
    <submittedName>
        <fullName evidence="7">Uncharacterized protein</fullName>
    </submittedName>
</protein>
<evidence type="ECO:0000256" key="6">
    <source>
        <dbReference type="SAM" id="MobiDB-lite"/>
    </source>
</evidence>
<dbReference type="GO" id="GO:0005634">
    <property type="term" value="C:nucleus"/>
    <property type="evidence" value="ECO:0007669"/>
    <property type="project" value="UniProtKB-SubCell"/>
</dbReference>
<name>A0A4Y9Y1G4_9APHY</name>
<keyword evidence="3" id="KW-0863">Zinc-finger</keyword>